<dbReference type="CDD" id="cd18774">
    <property type="entry name" value="PDC2_HK_sensor"/>
    <property type="match status" value="1"/>
</dbReference>
<dbReference type="PROSITE" id="PS50887">
    <property type="entry name" value="GGDEF"/>
    <property type="match status" value="1"/>
</dbReference>
<dbReference type="InterPro" id="IPR052155">
    <property type="entry name" value="Biofilm_reg_signaling"/>
</dbReference>
<dbReference type="Pfam" id="PF00563">
    <property type="entry name" value="EAL"/>
    <property type="match status" value="1"/>
</dbReference>
<dbReference type="Pfam" id="PF00990">
    <property type="entry name" value="GGDEF"/>
    <property type="match status" value="1"/>
</dbReference>
<dbReference type="PROSITE" id="PS50883">
    <property type="entry name" value="EAL"/>
    <property type="match status" value="1"/>
</dbReference>
<dbReference type="NCBIfam" id="TIGR00254">
    <property type="entry name" value="GGDEF"/>
    <property type="match status" value="1"/>
</dbReference>
<dbReference type="Gene3D" id="3.30.70.270">
    <property type="match status" value="1"/>
</dbReference>
<dbReference type="InterPro" id="IPR001633">
    <property type="entry name" value="EAL_dom"/>
</dbReference>
<dbReference type="AlphaFoldDB" id="A0A238KZC8"/>
<dbReference type="EMBL" id="FXYH01000016">
    <property type="protein sequence ID" value="SMX48119.1"/>
    <property type="molecule type" value="Genomic_DNA"/>
</dbReference>
<dbReference type="Proteomes" id="UP000220836">
    <property type="component" value="Unassembled WGS sequence"/>
</dbReference>
<name>A0A238KZC8_9RHOB</name>
<dbReference type="InterPro" id="IPR035919">
    <property type="entry name" value="EAL_sf"/>
</dbReference>
<keyword evidence="3" id="KW-0378">Hydrolase</keyword>
<feature type="domain" description="EAL" evidence="1">
    <location>
        <begin position="687"/>
        <end position="943"/>
    </location>
</feature>
<evidence type="ECO:0000313" key="4">
    <source>
        <dbReference type="Proteomes" id="UP000220836"/>
    </source>
</evidence>
<feature type="domain" description="GGDEF" evidence="2">
    <location>
        <begin position="545"/>
        <end position="678"/>
    </location>
</feature>
<dbReference type="SMART" id="SM00052">
    <property type="entry name" value="EAL"/>
    <property type="match status" value="1"/>
</dbReference>
<keyword evidence="4" id="KW-1185">Reference proteome</keyword>
<dbReference type="NCBIfam" id="TIGR00229">
    <property type="entry name" value="sensory_box"/>
    <property type="match status" value="1"/>
</dbReference>
<dbReference type="GO" id="GO:0071111">
    <property type="term" value="F:cyclic-guanylate-specific phosphodiesterase activity"/>
    <property type="evidence" value="ECO:0007669"/>
    <property type="project" value="UniProtKB-EC"/>
</dbReference>
<evidence type="ECO:0000313" key="3">
    <source>
        <dbReference type="EMBL" id="SMX48119.1"/>
    </source>
</evidence>
<reference evidence="3 4" key="1">
    <citation type="submission" date="2017-05" db="EMBL/GenBank/DDBJ databases">
        <authorList>
            <person name="Song R."/>
            <person name="Chenine A.L."/>
            <person name="Ruprecht R.M."/>
        </authorList>
    </citation>
    <scope>NUCLEOTIDE SEQUENCE [LARGE SCALE GENOMIC DNA]</scope>
    <source>
        <strain evidence="3 4">CECT 8663</strain>
    </source>
</reference>
<protein>
    <submittedName>
        <fullName evidence="3">Cyclic di-GMP phosphodiesterase Gmr</fullName>
        <ecNumber evidence="3">3.1.4.52</ecNumber>
    </submittedName>
</protein>
<evidence type="ECO:0000259" key="1">
    <source>
        <dbReference type="PROSITE" id="PS50883"/>
    </source>
</evidence>
<dbReference type="Gene3D" id="3.20.20.450">
    <property type="entry name" value="EAL domain"/>
    <property type="match status" value="1"/>
</dbReference>
<dbReference type="InterPro" id="IPR000014">
    <property type="entry name" value="PAS"/>
</dbReference>
<dbReference type="InterPro" id="IPR013656">
    <property type="entry name" value="PAS_4"/>
</dbReference>
<evidence type="ECO:0000259" key="2">
    <source>
        <dbReference type="PROSITE" id="PS50887"/>
    </source>
</evidence>
<dbReference type="InterPro" id="IPR035965">
    <property type="entry name" value="PAS-like_dom_sf"/>
</dbReference>
<dbReference type="CDD" id="cd01949">
    <property type="entry name" value="GGDEF"/>
    <property type="match status" value="1"/>
</dbReference>
<dbReference type="SUPFAM" id="SSF55073">
    <property type="entry name" value="Nucleotide cyclase"/>
    <property type="match status" value="1"/>
</dbReference>
<dbReference type="SUPFAM" id="SSF55785">
    <property type="entry name" value="PYP-like sensor domain (PAS domain)"/>
    <property type="match status" value="1"/>
</dbReference>
<accession>A0A238KZC8</accession>
<dbReference type="CDD" id="cd01948">
    <property type="entry name" value="EAL"/>
    <property type="match status" value="1"/>
</dbReference>
<dbReference type="EC" id="3.1.4.52" evidence="3"/>
<proteinExistence type="predicted"/>
<dbReference type="InterPro" id="IPR000160">
    <property type="entry name" value="GGDEF_dom"/>
</dbReference>
<dbReference type="SMART" id="SM00267">
    <property type="entry name" value="GGDEF"/>
    <property type="match status" value="1"/>
</dbReference>
<dbReference type="InterPro" id="IPR043128">
    <property type="entry name" value="Rev_trsase/Diguanyl_cyclase"/>
</dbReference>
<dbReference type="PANTHER" id="PTHR44757">
    <property type="entry name" value="DIGUANYLATE CYCLASE DGCP"/>
    <property type="match status" value="1"/>
</dbReference>
<dbReference type="Pfam" id="PF08448">
    <property type="entry name" value="PAS_4"/>
    <property type="match status" value="1"/>
</dbReference>
<gene>
    <name evidence="3" type="primary">gmr</name>
    <name evidence="3" type="ORF">PEV8663_03744</name>
</gene>
<dbReference type="PANTHER" id="PTHR44757:SF2">
    <property type="entry name" value="BIOFILM ARCHITECTURE MAINTENANCE PROTEIN MBAA"/>
    <property type="match status" value="1"/>
</dbReference>
<sequence length="945" mass="104000">MWVPIVAVGLCLFIKEMAVFDKSKAVRKILPSPLRQRLRALILLAAVPSAASIIFFGFKDYEASIHQNAMYSARITHELVLTQQTLISETLSFLQKLAVDETVQDPSDPACSVFLSHILQLSDRYQNLGIPGANGDLLCTAIPLAQPVNVADRPYIRKALDQGVFSVGSFQSDRAAEVISVNFAYPVIPDGQREPVGAVVAVLGLEWWSKQLMRLELPDGTKAAITDREGKIIAIHPSDETALGKELASQAAFSNPPVTGPEGEMVQGDDGIRRVMSRSILFQDGEGQPIEVSLAFPVEQVLVEARQSVLIRLAVLGSLLVLFSSLALRILEGQVIRPLGALNQAILGFEKGQIEDHILEAQTSKVSDFEQISSSFRRMSRARLAAETSERERLQQLQALLDALPDSYFRLNRDGVILEYSATEAADLLMPPEQFVGRRAADVLPAPALKLFDENMKRYHETGRAVSWEYELEINGHRVDFEARVRPIGDGDEMVLVARNISELKRAREKILLQARTDFLTRLPNRASLTAELDAAVDDANRNDQQLVLLFVDLDGLKQVNDRLGHATGDGLLKLVSQRLRGCLGPRDFAARHAGDEFVLLLRGDDPAARARAATLRVLAAMQRPFVVGAETVHISASIGSAICPQDAKTPQALLSAADQAMYSAKSSGGGRIHLFTPEIGLRNANRIRLMDDLHAGLIKDEFELHYQPIVDLKSGRVVLAEALLRWNHPELGQLAPDRFLPLAEEGGLMVQLGDAGLQRACNDLPAFRNRFGEGFQICVNHSPSELSAREHGKGLDWASYIKANTPSDASIMVEITEAALLDPTPFTLSSLRSFHDAGIEIALDDFGAGYSSLLYFLNNEFDYLKIDREFAQSAPESQRAVALCETILGLSNRLGSRAIAEGIERESQLRFFQNRNCALGQGFLFSKGLSRRQLLEFTQVVDIK</sequence>
<dbReference type="Gene3D" id="3.30.450.20">
    <property type="entry name" value="PAS domain"/>
    <property type="match status" value="2"/>
</dbReference>
<dbReference type="CDD" id="cd00130">
    <property type="entry name" value="PAS"/>
    <property type="match status" value="1"/>
</dbReference>
<dbReference type="SMART" id="SM00091">
    <property type="entry name" value="PAS"/>
    <property type="match status" value="1"/>
</dbReference>
<dbReference type="InterPro" id="IPR029787">
    <property type="entry name" value="Nucleotide_cyclase"/>
</dbReference>
<organism evidence="3 4">
    <name type="scientific">Pelagimonas varians</name>
    <dbReference type="NCBI Taxonomy" id="696760"/>
    <lineage>
        <taxon>Bacteria</taxon>
        <taxon>Pseudomonadati</taxon>
        <taxon>Pseudomonadota</taxon>
        <taxon>Alphaproteobacteria</taxon>
        <taxon>Rhodobacterales</taxon>
        <taxon>Roseobacteraceae</taxon>
        <taxon>Pelagimonas</taxon>
    </lineage>
</organism>
<dbReference type="SUPFAM" id="SSF141868">
    <property type="entry name" value="EAL domain-like"/>
    <property type="match status" value="1"/>
</dbReference>